<dbReference type="InterPro" id="IPR017900">
    <property type="entry name" value="4Fe4S_Fe_S_CS"/>
</dbReference>
<feature type="domain" description="4Fe-4S ferredoxin-type" evidence="4">
    <location>
        <begin position="35"/>
        <end position="63"/>
    </location>
</feature>
<dbReference type="Pfam" id="PF04432">
    <property type="entry name" value="FrhB_FdhB_C"/>
    <property type="match status" value="1"/>
</dbReference>
<sequence>MIDIQDKKECCGCKACEQICPKQSITMNVDNEGFWYPVVNHETCIECSLCEKVCPELVERESITPISSYACYNLDETIRLKSSSGGVFTALAEYVISQQGVVFGARFDKEWNVIHDYTESLSGLDVFRGSKYVQSDIKDSFSKVQSLLKRDKIVLFTGTPCQVSGLKLFLRKEYKNLLTMDFICHGVPSPSIWKSYLKETSPKLDRIKYISFRDKTFGWKKFSLHIQNLNQAKSILEPLNRNLYMKGFLQDLYLRPSCYDCSSKNYTSGSDITVGDFWGIQNEVPEIDDDKGISCILVNTNKGKIIIDKLNLYYKQMELSQIDKYNPALIRSVDKPVKRADFYKSVGSNNTLKILDKYTKMSTVVFLKYKCRGLVKTILQKLGLFELIKKNYKK</sequence>
<evidence type="ECO:0000313" key="5">
    <source>
        <dbReference type="EMBL" id="EGJ72059.1"/>
    </source>
</evidence>
<organism evidence="5 6">
    <name type="scientific">Bacteroides coprosuis DSM 18011</name>
    <dbReference type="NCBI Taxonomy" id="679937"/>
    <lineage>
        <taxon>Bacteria</taxon>
        <taxon>Pseudomonadati</taxon>
        <taxon>Bacteroidota</taxon>
        <taxon>Bacteroidia</taxon>
        <taxon>Bacteroidales</taxon>
        <taxon>Bacteroidaceae</taxon>
        <taxon>Bacteroides</taxon>
    </lineage>
</organism>
<dbReference type="Proteomes" id="UP000018439">
    <property type="component" value="Chromosome"/>
</dbReference>
<dbReference type="HOGENOM" id="CLU_037958_1_0_10"/>
<dbReference type="eggNOG" id="COG1035">
    <property type="taxonomic scope" value="Bacteria"/>
</dbReference>
<dbReference type="InterPro" id="IPR007525">
    <property type="entry name" value="FrhB_FdhB_C"/>
</dbReference>
<dbReference type="InterPro" id="IPR017896">
    <property type="entry name" value="4Fe4S_Fe-S-bd"/>
</dbReference>
<reference evidence="5 6" key="1">
    <citation type="journal article" date="2011" name="Stand. Genomic Sci.">
        <title>Non-contiguous finished genome sequence of Bacteroides coprosuis type strain (PC139).</title>
        <authorList>
            <person name="Land M."/>
            <person name="Held B."/>
            <person name="Gronow S."/>
            <person name="Abt B."/>
            <person name="Lucas S."/>
            <person name="Del Rio T.G."/>
            <person name="Nolan M."/>
            <person name="Tice H."/>
            <person name="Cheng J.F."/>
            <person name="Pitluck S."/>
            <person name="Liolios K."/>
            <person name="Pagani I."/>
            <person name="Ivanova N."/>
            <person name="Mavromatis K."/>
            <person name="Mikhailova N."/>
            <person name="Pati A."/>
            <person name="Tapia R."/>
            <person name="Han C."/>
            <person name="Goodwin L."/>
            <person name="Chen A."/>
            <person name="Palaniappan K."/>
            <person name="Hauser L."/>
            <person name="Brambilla E.M."/>
            <person name="Rohde M."/>
            <person name="Goker M."/>
            <person name="Detter J.C."/>
            <person name="Woyke T."/>
            <person name="Bristow J."/>
            <person name="Eisen J.A."/>
            <person name="Markowitz V."/>
            <person name="Hugenholtz P."/>
            <person name="Kyrpides N.C."/>
            <person name="Klenk H.P."/>
            <person name="Lapidus A."/>
        </authorList>
    </citation>
    <scope>NUCLEOTIDE SEQUENCE [LARGE SCALE GENOMIC DNA]</scope>
    <source>
        <strain evidence="5 6">DSM 18011</strain>
    </source>
</reference>
<dbReference type="GO" id="GO:0051536">
    <property type="term" value="F:iron-sulfur cluster binding"/>
    <property type="evidence" value="ECO:0007669"/>
    <property type="project" value="UniProtKB-KW"/>
</dbReference>
<evidence type="ECO:0000313" key="6">
    <source>
        <dbReference type="Proteomes" id="UP000018439"/>
    </source>
</evidence>
<keyword evidence="1" id="KW-0479">Metal-binding</keyword>
<keyword evidence="3" id="KW-0411">Iron-sulfur</keyword>
<evidence type="ECO:0000256" key="3">
    <source>
        <dbReference type="ARBA" id="ARBA00023014"/>
    </source>
</evidence>
<name>F3ZS38_9BACE</name>
<proteinExistence type="predicted"/>
<accession>F3ZS38</accession>
<evidence type="ECO:0000259" key="4">
    <source>
        <dbReference type="PROSITE" id="PS51379"/>
    </source>
</evidence>
<dbReference type="PROSITE" id="PS51379">
    <property type="entry name" value="4FE4S_FER_2"/>
    <property type="match status" value="2"/>
</dbReference>
<feature type="domain" description="4Fe-4S ferredoxin-type" evidence="4">
    <location>
        <begin position="1"/>
        <end position="30"/>
    </location>
</feature>
<dbReference type="PROSITE" id="PS00198">
    <property type="entry name" value="4FE4S_FER_1"/>
    <property type="match status" value="2"/>
</dbReference>
<dbReference type="AlphaFoldDB" id="F3ZS38"/>
<dbReference type="eggNOG" id="COG1143">
    <property type="taxonomic scope" value="Bacteria"/>
</dbReference>
<gene>
    <name evidence="5" type="ORF">Bcop_1871</name>
</gene>
<protein>
    <submittedName>
        <fullName evidence="5">Coenzyme F420 hydrogenase/dehydrogenase beta subunit domain protein</fullName>
    </submittedName>
</protein>
<keyword evidence="2" id="KW-0408">Iron</keyword>
<dbReference type="SUPFAM" id="SSF54862">
    <property type="entry name" value="4Fe-4S ferredoxins"/>
    <property type="match status" value="1"/>
</dbReference>
<evidence type="ECO:0000256" key="1">
    <source>
        <dbReference type="ARBA" id="ARBA00022723"/>
    </source>
</evidence>
<dbReference type="OrthoDB" id="9813230at2"/>
<dbReference type="InterPro" id="IPR052977">
    <property type="entry name" value="Polyferredoxin-like_ET"/>
</dbReference>
<dbReference type="STRING" id="679937.Bcop_1871"/>
<dbReference type="PANTHER" id="PTHR43193">
    <property type="match status" value="1"/>
</dbReference>
<evidence type="ECO:0000256" key="2">
    <source>
        <dbReference type="ARBA" id="ARBA00023004"/>
    </source>
</evidence>
<dbReference type="GO" id="GO:0046872">
    <property type="term" value="F:metal ion binding"/>
    <property type="evidence" value="ECO:0007669"/>
    <property type="project" value="UniProtKB-KW"/>
</dbReference>
<dbReference type="EMBL" id="CM001167">
    <property type="protein sequence ID" value="EGJ72059.1"/>
    <property type="molecule type" value="Genomic_DNA"/>
</dbReference>
<dbReference type="Gene3D" id="3.30.70.20">
    <property type="match status" value="1"/>
</dbReference>
<dbReference type="Pfam" id="PF12838">
    <property type="entry name" value="Fer4_7"/>
    <property type="match status" value="1"/>
</dbReference>
<dbReference type="PANTHER" id="PTHR43193:SF2">
    <property type="entry name" value="POLYFERREDOXIN PROTEIN FWDF"/>
    <property type="match status" value="1"/>
</dbReference>
<keyword evidence="6" id="KW-1185">Reference proteome</keyword>